<evidence type="ECO:0008006" key="4">
    <source>
        <dbReference type="Google" id="ProtNLM"/>
    </source>
</evidence>
<sequence>MSPSLVEIDADLRVELTGLDGQSATGHLFGEGNRLTFEIDRPGVFAGNDDAPTVRAAAEMFAERGIVIKVVHDGQHLVTIGDVRAPWWQRRATGSRHIRVGSVRGAWTSLRSRTTSQGPVLPSAAAFPPPSMLPVAPTFGLRRRRRPTTTHDPHGSGTPRLAVERESMMAGERQQVFWLDRAESGIGSDPSNAIVLPGLESFHAVVTHDDRDEFVVSTAGPEVRVHGAPITTQVLRSGARIEVGQHCLAFYRDEFADHGRPYGGRSGGELGRQRPQPPRRAGDGLT</sequence>
<name>A0A1H1R2Z2_9ACTN</name>
<evidence type="ECO:0000256" key="1">
    <source>
        <dbReference type="SAM" id="MobiDB-lite"/>
    </source>
</evidence>
<accession>A0A1H1R2Z2</accession>
<proteinExistence type="predicted"/>
<dbReference type="Proteomes" id="UP000198859">
    <property type="component" value="Chromosome I"/>
</dbReference>
<dbReference type="STRING" id="642780.SAMN04488570_1578"/>
<dbReference type="SUPFAM" id="SSF49879">
    <property type="entry name" value="SMAD/FHA domain"/>
    <property type="match status" value="1"/>
</dbReference>
<dbReference type="CDD" id="cd00060">
    <property type="entry name" value="FHA"/>
    <property type="match status" value="1"/>
</dbReference>
<reference evidence="3" key="1">
    <citation type="submission" date="2016-10" db="EMBL/GenBank/DDBJ databases">
        <authorList>
            <person name="Varghese N."/>
            <person name="Submissions S."/>
        </authorList>
    </citation>
    <scope>NUCLEOTIDE SEQUENCE [LARGE SCALE GENOMIC DNA]</scope>
    <source>
        <strain evidence="3">DSM 22127</strain>
    </source>
</reference>
<gene>
    <name evidence="2" type="ORF">SAMN04488570_1578</name>
</gene>
<organism evidence="2 3">
    <name type="scientific">Nocardioides scoriae</name>
    <dbReference type="NCBI Taxonomy" id="642780"/>
    <lineage>
        <taxon>Bacteria</taxon>
        <taxon>Bacillati</taxon>
        <taxon>Actinomycetota</taxon>
        <taxon>Actinomycetes</taxon>
        <taxon>Propionibacteriales</taxon>
        <taxon>Nocardioidaceae</taxon>
        <taxon>Nocardioides</taxon>
    </lineage>
</organism>
<dbReference type="InterPro" id="IPR008984">
    <property type="entry name" value="SMAD_FHA_dom_sf"/>
</dbReference>
<dbReference type="Gene3D" id="2.60.200.20">
    <property type="match status" value="1"/>
</dbReference>
<dbReference type="AlphaFoldDB" id="A0A1H1R2Z2"/>
<dbReference type="EMBL" id="LT629757">
    <property type="protein sequence ID" value="SDS30151.1"/>
    <property type="molecule type" value="Genomic_DNA"/>
</dbReference>
<feature type="region of interest" description="Disordered" evidence="1">
    <location>
        <begin position="260"/>
        <end position="286"/>
    </location>
</feature>
<keyword evidence="3" id="KW-1185">Reference proteome</keyword>
<evidence type="ECO:0000313" key="3">
    <source>
        <dbReference type="Proteomes" id="UP000198859"/>
    </source>
</evidence>
<feature type="compositionally biased region" description="Gly residues" evidence="1">
    <location>
        <begin position="261"/>
        <end position="270"/>
    </location>
</feature>
<protein>
    <recommendedName>
        <fullName evidence="4">FHA domain-containing protein</fullName>
    </recommendedName>
</protein>
<dbReference type="OrthoDB" id="5065133at2"/>
<evidence type="ECO:0000313" key="2">
    <source>
        <dbReference type="EMBL" id="SDS30151.1"/>
    </source>
</evidence>
<dbReference type="RefSeq" id="WP_091728116.1">
    <property type="nucleotide sequence ID" value="NZ_LT629757.1"/>
</dbReference>